<gene>
    <name evidence="2" type="ORF">RhiirA1_541490</name>
</gene>
<dbReference type="EMBL" id="LLXH01001756">
    <property type="protein sequence ID" value="PKC57673.1"/>
    <property type="molecule type" value="Genomic_DNA"/>
</dbReference>
<feature type="transmembrane region" description="Helical" evidence="1">
    <location>
        <begin position="253"/>
        <end position="282"/>
    </location>
</feature>
<accession>A0A2N0R2Y4</accession>
<proteinExistence type="predicted"/>
<evidence type="ECO:0000313" key="2">
    <source>
        <dbReference type="EMBL" id="PKC57673.1"/>
    </source>
</evidence>
<keyword evidence="1" id="KW-1133">Transmembrane helix</keyword>
<protein>
    <submittedName>
        <fullName evidence="2">Uncharacterized protein</fullName>
    </submittedName>
</protein>
<dbReference type="VEuPathDB" id="FungiDB:RhiirA1_541490"/>
<organism evidence="2 3">
    <name type="scientific">Rhizophagus irregularis</name>
    <dbReference type="NCBI Taxonomy" id="588596"/>
    <lineage>
        <taxon>Eukaryota</taxon>
        <taxon>Fungi</taxon>
        <taxon>Fungi incertae sedis</taxon>
        <taxon>Mucoromycota</taxon>
        <taxon>Glomeromycotina</taxon>
        <taxon>Glomeromycetes</taxon>
        <taxon>Glomerales</taxon>
        <taxon>Glomeraceae</taxon>
        <taxon>Rhizophagus</taxon>
    </lineage>
</organism>
<dbReference type="AlphaFoldDB" id="A0A2N0R2Y4"/>
<keyword evidence="1" id="KW-0812">Transmembrane</keyword>
<dbReference type="Proteomes" id="UP000232688">
    <property type="component" value="Unassembled WGS sequence"/>
</dbReference>
<reference evidence="2 3" key="2">
    <citation type="submission" date="2017-10" db="EMBL/GenBank/DDBJ databases">
        <title>Genome analyses suggest a sexual origin of heterokaryosis in a supposedly ancient asexual fungus.</title>
        <authorList>
            <person name="Corradi N."/>
            <person name="Sedzielewska K."/>
            <person name="Noel J."/>
            <person name="Charron P."/>
            <person name="Farinelli L."/>
            <person name="Marton T."/>
            <person name="Kruger M."/>
            <person name="Pelin A."/>
            <person name="Brachmann A."/>
            <person name="Corradi N."/>
        </authorList>
    </citation>
    <scope>NUCLEOTIDE SEQUENCE [LARGE SCALE GENOMIC DNA]</scope>
    <source>
        <strain evidence="2 3">A1</strain>
    </source>
</reference>
<evidence type="ECO:0000256" key="1">
    <source>
        <dbReference type="SAM" id="Phobius"/>
    </source>
</evidence>
<feature type="transmembrane region" description="Helical" evidence="1">
    <location>
        <begin position="288"/>
        <end position="309"/>
    </location>
</feature>
<comment type="caution">
    <text evidence="2">The sequence shown here is derived from an EMBL/GenBank/DDBJ whole genome shotgun (WGS) entry which is preliminary data.</text>
</comment>
<name>A0A2N0R2Y4_9GLOM</name>
<reference evidence="2 3" key="1">
    <citation type="submission" date="2017-10" db="EMBL/GenBank/DDBJ databases">
        <title>Extensive intraspecific genome diversity in a model arbuscular mycorrhizal fungus.</title>
        <authorList>
            <person name="Chen E.C.H."/>
            <person name="Morin E."/>
            <person name="Baudet D."/>
            <person name="Noel J."/>
            <person name="Ndikumana S."/>
            <person name="Charron P."/>
            <person name="St-Onge C."/>
            <person name="Giorgi J."/>
            <person name="Grigoriev I.V."/>
            <person name="Roux C."/>
            <person name="Martin F.M."/>
            <person name="Corradi N."/>
        </authorList>
    </citation>
    <scope>NUCLEOTIDE SEQUENCE [LARGE SCALE GENOMIC DNA]</scope>
    <source>
        <strain evidence="2 3">A1</strain>
    </source>
</reference>
<keyword evidence="1" id="KW-0472">Membrane</keyword>
<sequence length="371" mass="44023">MSKTKVIECDDDDKITYKLSNVHLYMDTVSTLFQNAKCESGKKLITESIKNLIKWEIYANDDKIKLEVFKKINTKWELISTRIEIYPYRSKYGEYHNLIVSSLFNNDIVILTTFGILVYNFSENNKSIHLIYFYFMGFDSHRYYSGIKNKAYLKILQHNERIFSKSTLPLPNYDSFRLNEWVSVVINNKLSLLKYGVELLTFTIKEHNIEHQNKNLHLYYSFHPPQITNLSKSLLWTKYLHNIRCTLDNKNSLVFILLVIYDIIQVLIILLTLPLYLATIYILSKYNFINRIYMLDGFSYVYLIAVGGFKRFQKGITTTTPTITFMIPYINFVNYSKDYNWFTELIKPQSSPFTKSINRNIYKTWNDIIMQ</sequence>
<evidence type="ECO:0000313" key="3">
    <source>
        <dbReference type="Proteomes" id="UP000232688"/>
    </source>
</evidence>